<proteinExistence type="predicted"/>
<dbReference type="OrthoDB" id="994333at2759"/>
<organism evidence="1 2">
    <name type="scientific">Gossypium gossypioides</name>
    <name type="common">Mexican cotton</name>
    <name type="synonym">Selera gossypioides</name>
    <dbReference type="NCBI Taxonomy" id="34282"/>
    <lineage>
        <taxon>Eukaryota</taxon>
        <taxon>Viridiplantae</taxon>
        <taxon>Streptophyta</taxon>
        <taxon>Embryophyta</taxon>
        <taxon>Tracheophyta</taxon>
        <taxon>Spermatophyta</taxon>
        <taxon>Magnoliopsida</taxon>
        <taxon>eudicotyledons</taxon>
        <taxon>Gunneridae</taxon>
        <taxon>Pentapetalae</taxon>
        <taxon>rosids</taxon>
        <taxon>malvids</taxon>
        <taxon>Malvales</taxon>
        <taxon>Malvaceae</taxon>
        <taxon>Malvoideae</taxon>
        <taxon>Gossypium</taxon>
    </lineage>
</organism>
<evidence type="ECO:0000313" key="2">
    <source>
        <dbReference type="Proteomes" id="UP000593579"/>
    </source>
</evidence>
<dbReference type="Proteomes" id="UP000593579">
    <property type="component" value="Unassembled WGS sequence"/>
</dbReference>
<name>A0A7J9B8U1_GOSGO</name>
<gene>
    <name evidence="1" type="ORF">Gogos_016819</name>
</gene>
<accession>A0A7J9B8U1</accession>
<sequence length="44" mass="4902">MMIDLSSIQPTSWRDKLVGQSSKDAFNGSEGKKDLDFLDGDIQK</sequence>
<comment type="caution">
    <text evidence="1">The sequence shown here is derived from an EMBL/GenBank/DDBJ whole genome shotgun (WGS) entry which is preliminary data.</text>
</comment>
<dbReference type="EMBL" id="JABEZY010000001">
    <property type="protein sequence ID" value="MBA0732751.1"/>
    <property type="molecule type" value="Genomic_DNA"/>
</dbReference>
<protein>
    <submittedName>
        <fullName evidence="1">Uncharacterized protein</fullName>
    </submittedName>
</protein>
<feature type="non-terminal residue" evidence="1">
    <location>
        <position position="44"/>
    </location>
</feature>
<dbReference type="AlphaFoldDB" id="A0A7J9B8U1"/>
<keyword evidence="2" id="KW-1185">Reference proteome</keyword>
<reference evidence="1 2" key="1">
    <citation type="journal article" date="2019" name="Genome Biol. Evol.">
        <title>Insights into the evolution of the New World diploid cottons (Gossypium, subgenus Houzingenia) based on genome sequencing.</title>
        <authorList>
            <person name="Grover C.E."/>
            <person name="Arick M.A. 2nd"/>
            <person name="Thrash A."/>
            <person name="Conover J.L."/>
            <person name="Sanders W.S."/>
            <person name="Peterson D.G."/>
            <person name="Frelichowski J.E."/>
            <person name="Scheffler J.A."/>
            <person name="Scheffler B.E."/>
            <person name="Wendel J.F."/>
        </authorList>
    </citation>
    <scope>NUCLEOTIDE SEQUENCE [LARGE SCALE GENOMIC DNA]</scope>
    <source>
        <strain evidence="1">5</strain>
        <tissue evidence="1">Leaf</tissue>
    </source>
</reference>
<evidence type="ECO:0000313" key="1">
    <source>
        <dbReference type="EMBL" id="MBA0732751.1"/>
    </source>
</evidence>